<organism evidence="1 2">
    <name type="scientific">Sinorhizobium kummerowiae</name>
    <dbReference type="NCBI Taxonomy" id="158892"/>
    <lineage>
        <taxon>Bacteria</taxon>
        <taxon>Pseudomonadati</taxon>
        <taxon>Pseudomonadota</taxon>
        <taxon>Alphaproteobacteria</taxon>
        <taxon>Hyphomicrobiales</taxon>
        <taxon>Rhizobiaceae</taxon>
        <taxon>Sinorhizobium/Ensifer group</taxon>
        <taxon>Sinorhizobium</taxon>
    </lineage>
</organism>
<dbReference type="Proteomes" id="UP001233264">
    <property type="component" value="Chromosome"/>
</dbReference>
<evidence type="ECO:0000313" key="1">
    <source>
        <dbReference type="EMBL" id="WHS94057.1"/>
    </source>
</evidence>
<dbReference type="RefSeq" id="WP_003529597.1">
    <property type="nucleotide sequence ID" value="NZ_CP120365.1"/>
</dbReference>
<name>A0ABY8T871_9HYPH</name>
<dbReference type="EMBL" id="CP120365">
    <property type="protein sequence ID" value="WHS94057.1"/>
    <property type="molecule type" value="Genomic_DNA"/>
</dbReference>
<gene>
    <name evidence="1" type="ORF">PZL22_001745</name>
</gene>
<evidence type="ECO:0000313" key="2">
    <source>
        <dbReference type="Proteomes" id="UP001233264"/>
    </source>
</evidence>
<sequence length="43" mass="4963">MGLALFSMAMFFAMVVATIHALRDEDRDRATVLLPLADRRRRK</sequence>
<keyword evidence="2" id="KW-1185">Reference proteome</keyword>
<reference evidence="1 2" key="1">
    <citation type="submission" date="2023-03" db="EMBL/GenBank/DDBJ databases">
        <authorList>
            <person name="Menendez E."/>
            <person name="Kaur S."/>
            <person name="Flores-Felix J.D."/>
            <person name="diCenzo G.C."/>
            <person name="Peix A."/>
            <person name="Velazquez E."/>
        </authorList>
    </citation>
    <scope>NUCLEOTIDE SEQUENCE [LARGE SCALE GENOMIC DNA]</scope>
    <source>
        <strain evidence="1 2">CCBAU 71714</strain>
    </source>
</reference>
<dbReference type="GeneID" id="89575909"/>
<accession>A0ABY8T871</accession>
<protein>
    <submittedName>
        <fullName evidence="1">Uncharacterized protein</fullName>
    </submittedName>
</protein>
<proteinExistence type="predicted"/>